<organism evidence="3 4">
    <name type="scientific">Lingula anatina</name>
    <name type="common">Brachiopod</name>
    <name type="synonym">Lingula unguis</name>
    <dbReference type="NCBI Taxonomy" id="7574"/>
    <lineage>
        <taxon>Eukaryota</taxon>
        <taxon>Metazoa</taxon>
        <taxon>Spiralia</taxon>
        <taxon>Lophotrochozoa</taxon>
        <taxon>Brachiopoda</taxon>
        <taxon>Linguliformea</taxon>
        <taxon>Lingulata</taxon>
        <taxon>Lingulida</taxon>
        <taxon>Linguloidea</taxon>
        <taxon>Lingulidae</taxon>
        <taxon>Lingula</taxon>
    </lineage>
</organism>
<sequence>MDISSLCIVVIVTFLALLAFLSVIKKKVSGSGTYTSGRDIPGLKVSHAQHGNLDLITKHGGFNGFLLWLHQQYGPIAKFWFGEQMVVSIASPQLFKETSRMFDRPGLLFKMLEVIITEKAIQYANKEDGKWRRNTYDSCYSHNNVMKSIGMLQKLSEEMVGRWSQIPHGEHVPCRQGMFMFAIKAVMQSSLGNFFFQDEEVFKFWESYNTSWSDMEQRFLKEDFPQPGSEREKIFNEAKKYMYDTIAAAIEVRRKRPTTEKRKMLIDVMIENNIPYDVMQCDVLMFIIGGFHTTANSLLWALSFISAHSDVQEKMYQEVKNILGDTGKITPDNIGQLVYTRQVIDEALRIAKIAPYAARFDDDNDVKLGDYVIPAGTPIIQAINVEYNDPARWPNPNEFDPDRFSPEKVSERHPYSFQPFGFAGKRKCPGYRFAYAEVTTALANILLSFQIQGVKGQEVKASCGLLGALDDEVWITLEKRSSGSVQPMK</sequence>
<comment type="similarity">
    <text evidence="1">Belongs to the cytochrome P450 family.</text>
</comment>
<dbReference type="GO" id="GO:0004497">
    <property type="term" value="F:monooxygenase activity"/>
    <property type="evidence" value="ECO:0007669"/>
    <property type="project" value="InterPro"/>
</dbReference>
<proteinExistence type="inferred from homology"/>
<keyword evidence="2" id="KW-0479">Metal-binding</keyword>
<dbReference type="PANTHER" id="PTHR24280">
    <property type="entry name" value="CYTOCHROME P450 20A1"/>
    <property type="match status" value="1"/>
</dbReference>
<dbReference type="GO" id="GO:0005506">
    <property type="term" value="F:iron ion binding"/>
    <property type="evidence" value="ECO:0007669"/>
    <property type="project" value="InterPro"/>
</dbReference>
<dbReference type="KEGG" id="lak:106181917"/>
<name>A0A1S3KI65_LINAN</name>
<dbReference type="Proteomes" id="UP000085678">
    <property type="component" value="Unplaced"/>
</dbReference>
<dbReference type="InParanoid" id="A0A1S3KI65"/>
<keyword evidence="2" id="KW-0408">Iron</keyword>
<dbReference type="SUPFAM" id="SSF48264">
    <property type="entry name" value="Cytochrome P450"/>
    <property type="match status" value="1"/>
</dbReference>
<evidence type="ECO:0000313" key="4">
    <source>
        <dbReference type="RefSeq" id="XP_013421911.1"/>
    </source>
</evidence>
<evidence type="ECO:0000256" key="2">
    <source>
        <dbReference type="PIRSR" id="PIRSR602401-1"/>
    </source>
</evidence>
<protein>
    <submittedName>
        <fullName evidence="4">Cytochrome P450 20A1</fullName>
    </submittedName>
</protein>
<keyword evidence="2" id="KW-0349">Heme</keyword>
<keyword evidence="3" id="KW-1185">Reference proteome</keyword>
<dbReference type="STRING" id="7574.A0A1S3KI65"/>
<dbReference type="GO" id="GO:0020037">
    <property type="term" value="F:heme binding"/>
    <property type="evidence" value="ECO:0007669"/>
    <property type="project" value="InterPro"/>
</dbReference>
<gene>
    <name evidence="4" type="primary">LOC106181917</name>
</gene>
<evidence type="ECO:0000256" key="1">
    <source>
        <dbReference type="ARBA" id="ARBA00010617"/>
    </source>
</evidence>
<dbReference type="RefSeq" id="XP_013421911.1">
    <property type="nucleotide sequence ID" value="XM_013566457.1"/>
</dbReference>
<feature type="binding site" description="axial binding residue" evidence="2">
    <location>
        <position position="428"/>
    </location>
    <ligand>
        <name>heme</name>
        <dbReference type="ChEBI" id="CHEBI:30413"/>
    </ligand>
    <ligandPart>
        <name>Fe</name>
        <dbReference type="ChEBI" id="CHEBI:18248"/>
    </ligandPart>
</feature>
<dbReference type="PANTHER" id="PTHR24280:SF4">
    <property type="entry name" value="CYTOCHROME P450 20A1"/>
    <property type="match status" value="1"/>
</dbReference>
<dbReference type="InterPro" id="IPR002401">
    <property type="entry name" value="Cyt_P450_E_grp-I"/>
</dbReference>
<dbReference type="InterPro" id="IPR001128">
    <property type="entry name" value="Cyt_P450"/>
</dbReference>
<dbReference type="InterPro" id="IPR036396">
    <property type="entry name" value="Cyt_P450_sf"/>
</dbReference>
<dbReference type="Gene3D" id="1.10.630.10">
    <property type="entry name" value="Cytochrome P450"/>
    <property type="match status" value="1"/>
</dbReference>
<evidence type="ECO:0000313" key="3">
    <source>
        <dbReference type="Proteomes" id="UP000085678"/>
    </source>
</evidence>
<dbReference type="Pfam" id="PF00067">
    <property type="entry name" value="p450"/>
    <property type="match status" value="1"/>
</dbReference>
<dbReference type="GO" id="GO:0016705">
    <property type="term" value="F:oxidoreductase activity, acting on paired donors, with incorporation or reduction of molecular oxygen"/>
    <property type="evidence" value="ECO:0007669"/>
    <property type="project" value="InterPro"/>
</dbReference>
<dbReference type="GeneID" id="106181917"/>
<dbReference type="AlphaFoldDB" id="A0A1S3KI65"/>
<reference evidence="4" key="1">
    <citation type="submission" date="2025-08" db="UniProtKB">
        <authorList>
            <consortium name="RefSeq"/>
        </authorList>
    </citation>
    <scope>IDENTIFICATION</scope>
    <source>
        <tissue evidence="4">Gonads</tissue>
    </source>
</reference>
<dbReference type="GO" id="GO:0016020">
    <property type="term" value="C:membrane"/>
    <property type="evidence" value="ECO:0007669"/>
    <property type="project" value="TreeGrafter"/>
</dbReference>
<dbReference type="OrthoDB" id="1470350at2759"/>
<comment type="cofactor">
    <cofactor evidence="2">
        <name>heme</name>
        <dbReference type="ChEBI" id="CHEBI:30413"/>
    </cofactor>
</comment>
<dbReference type="PRINTS" id="PR00463">
    <property type="entry name" value="EP450I"/>
</dbReference>
<accession>A0A1S3KI65</accession>
<dbReference type="InterPro" id="IPR052666">
    <property type="entry name" value="CYP450_20A1-like"/>
</dbReference>